<organism evidence="1">
    <name type="scientific">Arundo donax</name>
    <name type="common">Giant reed</name>
    <name type="synonym">Donax arundinaceus</name>
    <dbReference type="NCBI Taxonomy" id="35708"/>
    <lineage>
        <taxon>Eukaryota</taxon>
        <taxon>Viridiplantae</taxon>
        <taxon>Streptophyta</taxon>
        <taxon>Embryophyta</taxon>
        <taxon>Tracheophyta</taxon>
        <taxon>Spermatophyta</taxon>
        <taxon>Magnoliopsida</taxon>
        <taxon>Liliopsida</taxon>
        <taxon>Poales</taxon>
        <taxon>Poaceae</taxon>
        <taxon>PACMAD clade</taxon>
        <taxon>Arundinoideae</taxon>
        <taxon>Arundineae</taxon>
        <taxon>Arundo</taxon>
    </lineage>
</organism>
<name>A0A0A9BF43_ARUDO</name>
<accession>A0A0A9BF43</accession>
<proteinExistence type="predicted"/>
<sequence length="39" mass="4388">MQRYLASKGLLFQPSSEVTRALGDSSYHCRSPSEVSSRR</sequence>
<reference evidence="1" key="2">
    <citation type="journal article" date="2015" name="Data Brief">
        <title>Shoot transcriptome of the giant reed, Arundo donax.</title>
        <authorList>
            <person name="Barrero R.A."/>
            <person name="Guerrero F.D."/>
            <person name="Moolhuijzen P."/>
            <person name="Goolsby J.A."/>
            <person name="Tidwell J."/>
            <person name="Bellgard S.E."/>
            <person name="Bellgard M.I."/>
        </authorList>
    </citation>
    <scope>NUCLEOTIDE SEQUENCE</scope>
    <source>
        <tissue evidence="1">Shoot tissue taken approximately 20 cm above the soil surface</tissue>
    </source>
</reference>
<dbReference type="AlphaFoldDB" id="A0A0A9BF43"/>
<dbReference type="EMBL" id="GBRH01238035">
    <property type="protein sequence ID" value="JAD59860.1"/>
    <property type="molecule type" value="Transcribed_RNA"/>
</dbReference>
<evidence type="ECO:0000313" key="1">
    <source>
        <dbReference type="EMBL" id="JAD59860.1"/>
    </source>
</evidence>
<reference evidence="1" key="1">
    <citation type="submission" date="2014-09" db="EMBL/GenBank/DDBJ databases">
        <authorList>
            <person name="Magalhaes I.L.F."/>
            <person name="Oliveira U."/>
            <person name="Santos F.R."/>
            <person name="Vidigal T.H.D.A."/>
            <person name="Brescovit A.D."/>
            <person name="Santos A.J."/>
        </authorList>
    </citation>
    <scope>NUCLEOTIDE SEQUENCE</scope>
    <source>
        <tissue evidence="1">Shoot tissue taken approximately 20 cm above the soil surface</tissue>
    </source>
</reference>
<protein>
    <submittedName>
        <fullName evidence="1">Uncharacterized protein</fullName>
    </submittedName>
</protein>